<protein>
    <submittedName>
        <fullName evidence="2">MFS transporter</fullName>
    </submittedName>
</protein>
<feature type="transmembrane region" description="Helical" evidence="1">
    <location>
        <begin position="279"/>
        <end position="300"/>
    </location>
</feature>
<feature type="transmembrane region" description="Helical" evidence="1">
    <location>
        <begin position="340"/>
        <end position="359"/>
    </location>
</feature>
<keyword evidence="1" id="KW-0812">Transmembrane</keyword>
<name>A0A255H9J9_9ACTN</name>
<dbReference type="SUPFAM" id="SSF103473">
    <property type="entry name" value="MFS general substrate transporter"/>
    <property type="match status" value="1"/>
</dbReference>
<dbReference type="OrthoDB" id="9180256at2"/>
<feature type="transmembrane region" description="Helical" evidence="1">
    <location>
        <begin position="49"/>
        <end position="71"/>
    </location>
</feature>
<dbReference type="PANTHER" id="PTHR23542">
    <property type="match status" value="1"/>
</dbReference>
<sequence>MSTDLHVRPPTGLVRIGGVPFLFTAAVGRMPAAMIQLGMLLFVTRSGGGLALAGLTVAALGVGSAIGAPLVGRLVDRFGPLRILLGCTAIQVACMVALIRVVGHQLPTLLLAALLGAANPQVAAVARSRWTRLVRDRGTGAGADRLMGRALGYESAMDEVSFVLGPAVGGALIGGLGARPGLLAVIAITVLGQGAFAVFLLRNPTLAGTSGRGPLPWSRMLLPLTAGLAVGTAFGATQTGLTAHFEATGRPGLTGAVYALVGVGSAVASLLAGRLPGPLWPRMLAGGAILTCGALTMAYASALPLLALGALVVGVGVGPLLVSGFTLVERAAPRQSLTTAMTAMATATVVGVALGAAVGARLDQALFLTAGAGALAVLLGLFARRAR</sequence>
<evidence type="ECO:0000256" key="1">
    <source>
        <dbReference type="SAM" id="Phobius"/>
    </source>
</evidence>
<feature type="transmembrane region" description="Helical" evidence="1">
    <location>
        <begin position="182"/>
        <end position="201"/>
    </location>
</feature>
<dbReference type="GO" id="GO:0022857">
    <property type="term" value="F:transmembrane transporter activity"/>
    <property type="evidence" value="ECO:0007669"/>
    <property type="project" value="InterPro"/>
</dbReference>
<keyword evidence="1" id="KW-0472">Membrane</keyword>
<feature type="transmembrane region" description="Helical" evidence="1">
    <location>
        <begin position="21"/>
        <end position="43"/>
    </location>
</feature>
<feature type="transmembrane region" description="Helical" evidence="1">
    <location>
        <begin position="83"/>
        <end position="102"/>
    </location>
</feature>
<dbReference type="RefSeq" id="WP_141211081.1">
    <property type="nucleotide sequence ID" value="NZ_NMVQ01000005.1"/>
</dbReference>
<proteinExistence type="predicted"/>
<evidence type="ECO:0000313" key="2">
    <source>
        <dbReference type="EMBL" id="OYO24132.1"/>
    </source>
</evidence>
<gene>
    <name evidence="2" type="ORF">CGZ93_04755</name>
</gene>
<dbReference type="Pfam" id="PF07690">
    <property type="entry name" value="MFS_1"/>
    <property type="match status" value="1"/>
</dbReference>
<dbReference type="AlphaFoldDB" id="A0A255H9J9"/>
<feature type="transmembrane region" description="Helical" evidence="1">
    <location>
        <begin position="253"/>
        <end position="272"/>
    </location>
</feature>
<feature type="transmembrane region" description="Helical" evidence="1">
    <location>
        <begin position="306"/>
        <end position="328"/>
    </location>
</feature>
<keyword evidence="3" id="KW-1185">Reference proteome</keyword>
<reference evidence="2 3" key="1">
    <citation type="submission" date="2017-07" db="EMBL/GenBank/DDBJ databases">
        <title>Draft whole genome sequences of clinical Proprionibacteriaceae strains.</title>
        <authorList>
            <person name="Bernier A.-M."/>
            <person name="Bernard K."/>
            <person name="Domingo M.-C."/>
        </authorList>
    </citation>
    <scope>NUCLEOTIDE SEQUENCE [LARGE SCALE GENOMIC DNA]</scope>
    <source>
        <strain evidence="2 3">NML 130396</strain>
    </source>
</reference>
<dbReference type="Proteomes" id="UP000216311">
    <property type="component" value="Unassembled WGS sequence"/>
</dbReference>
<comment type="caution">
    <text evidence="2">The sequence shown here is derived from an EMBL/GenBank/DDBJ whole genome shotgun (WGS) entry which is preliminary data.</text>
</comment>
<feature type="transmembrane region" description="Helical" evidence="1">
    <location>
        <begin position="365"/>
        <end position="383"/>
    </location>
</feature>
<feature type="transmembrane region" description="Helical" evidence="1">
    <location>
        <begin position="221"/>
        <end position="241"/>
    </location>
</feature>
<organism evidence="2 3">
    <name type="scientific">Enemella dayhoffiae</name>
    <dbReference type="NCBI Taxonomy" id="2016507"/>
    <lineage>
        <taxon>Bacteria</taxon>
        <taxon>Bacillati</taxon>
        <taxon>Actinomycetota</taxon>
        <taxon>Actinomycetes</taxon>
        <taxon>Propionibacteriales</taxon>
        <taxon>Propionibacteriaceae</taxon>
        <taxon>Enemella</taxon>
    </lineage>
</organism>
<dbReference type="Gene3D" id="1.20.1250.20">
    <property type="entry name" value="MFS general substrate transporter like domains"/>
    <property type="match status" value="1"/>
</dbReference>
<dbReference type="EMBL" id="NMVQ01000005">
    <property type="protein sequence ID" value="OYO24132.1"/>
    <property type="molecule type" value="Genomic_DNA"/>
</dbReference>
<keyword evidence="1" id="KW-1133">Transmembrane helix</keyword>
<dbReference type="PANTHER" id="PTHR23542:SF1">
    <property type="entry name" value="MAJOR FACILITATOR SUPERFAMILY (MFS) PROFILE DOMAIN-CONTAINING PROTEIN"/>
    <property type="match status" value="1"/>
</dbReference>
<evidence type="ECO:0000313" key="3">
    <source>
        <dbReference type="Proteomes" id="UP000216311"/>
    </source>
</evidence>
<accession>A0A255H9J9</accession>
<dbReference type="InterPro" id="IPR011701">
    <property type="entry name" value="MFS"/>
</dbReference>
<dbReference type="InterPro" id="IPR036259">
    <property type="entry name" value="MFS_trans_sf"/>
</dbReference>